<reference evidence="2 3" key="1">
    <citation type="journal article" date="2018" name="New Phytol.">
        <title>Comparative genomics and transcriptomics depict ericoid mycorrhizal fungi as versatile saprotrophs and plant mutualists.</title>
        <authorList>
            <person name="Martino E."/>
            <person name="Morin E."/>
            <person name="Grelet G.A."/>
            <person name="Kuo A."/>
            <person name="Kohler A."/>
            <person name="Daghino S."/>
            <person name="Barry K.W."/>
            <person name="Cichocki N."/>
            <person name="Clum A."/>
            <person name="Dockter R.B."/>
            <person name="Hainaut M."/>
            <person name="Kuo R.C."/>
            <person name="LaButti K."/>
            <person name="Lindahl B.D."/>
            <person name="Lindquist E.A."/>
            <person name="Lipzen A."/>
            <person name="Khouja H.R."/>
            <person name="Magnuson J."/>
            <person name="Murat C."/>
            <person name="Ohm R.A."/>
            <person name="Singer S.W."/>
            <person name="Spatafora J.W."/>
            <person name="Wang M."/>
            <person name="Veneault-Fourrey C."/>
            <person name="Henrissat B."/>
            <person name="Grigoriev I.V."/>
            <person name="Martin F.M."/>
            <person name="Perotto S."/>
        </authorList>
    </citation>
    <scope>NUCLEOTIDE SEQUENCE [LARGE SCALE GENOMIC DNA]</scope>
    <source>
        <strain evidence="2 3">ATCC 22711</strain>
    </source>
</reference>
<feature type="chain" id="PRO_5015505602" description="REJ domain-containing protein" evidence="1">
    <location>
        <begin position="20"/>
        <end position="99"/>
    </location>
</feature>
<sequence>MGAQLFGWLFTLSPPLLFPFPLSKTSYLPTTLHIPLPSPSQIRSLILSPTHPSIHPSIFLALSSFRCTTHPIPSSSHPIPSHLHLTDPIAYMISASYLC</sequence>
<evidence type="ECO:0000313" key="2">
    <source>
        <dbReference type="EMBL" id="PSS21984.1"/>
    </source>
</evidence>
<accession>A0A2T3B5E6</accession>
<gene>
    <name evidence="2" type="ORF">M430DRAFT_34022</name>
</gene>
<dbReference type="AlphaFoldDB" id="A0A2T3B5E6"/>
<evidence type="ECO:0008006" key="4">
    <source>
        <dbReference type="Google" id="ProtNLM"/>
    </source>
</evidence>
<dbReference type="Proteomes" id="UP000241818">
    <property type="component" value="Unassembled WGS sequence"/>
</dbReference>
<keyword evidence="1" id="KW-0732">Signal</keyword>
<dbReference type="InParanoid" id="A0A2T3B5E6"/>
<dbReference type="EMBL" id="KZ679009">
    <property type="protein sequence ID" value="PSS21984.1"/>
    <property type="molecule type" value="Genomic_DNA"/>
</dbReference>
<protein>
    <recommendedName>
        <fullName evidence="4">REJ domain-containing protein</fullName>
    </recommendedName>
</protein>
<keyword evidence="3" id="KW-1185">Reference proteome</keyword>
<organism evidence="2 3">
    <name type="scientific">Amorphotheca resinae ATCC 22711</name>
    <dbReference type="NCBI Taxonomy" id="857342"/>
    <lineage>
        <taxon>Eukaryota</taxon>
        <taxon>Fungi</taxon>
        <taxon>Dikarya</taxon>
        <taxon>Ascomycota</taxon>
        <taxon>Pezizomycotina</taxon>
        <taxon>Leotiomycetes</taxon>
        <taxon>Helotiales</taxon>
        <taxon>Amorphothecaceae</taxon>
        <taxon>Amorphotheca</taxon>
    </lineage>
</organism>
<evidence type="ECO:0000256" key="1">
    <source>
        <dbReference type="SAM" id="SignalP"/>
    </source>
</evidence>
<feature type="signal peptide" evidence="1">
    <location>
        <begin position="1"/>
        <end position="19"/>
    </location>
</feature>
<proteinExistence type="predicted"/>
<name>A0A2T3B5E6_AMORE</name>
<evidence type="ECO:0000313" key="3">
    <source>
        <dbReference type="Proteomes" id="UP000241818"/>
    </source>
</evidence>
<dbReference type="RefSeq" id="XP_024722139.1">
    <property type="nucleotide sequence ID" value="XM_024866471.1"/>
</dbReference>
<dbReference type="GeneID" id="36574552"/>